<evidence type="ECO:0000259" key="3">
    <source>
        <dbReference type="Pfam" id="PF11972"/>
    </source>
</evidence>
<evidence type="ECO:0000313" key="5">
    <source>
        <dbReference type="Proteomes" id="UP000619295"/>
    </source>
</evidence>
<feature type="compositionally biased region" description="Basic and acidic residues" evidence="1">
    <location>
        <begin position="28"/>
        <end position="39"/>
    </location>
</feature>
<dbReference type="Pfam" id="PF11972">
    <property type="entry name" value="HTH_13"/>
    <property type="match status" value="1"/>
</dbReference>
<sequence>MSPCDVPHATGRNRKGKVEPQIQAKPRQGRDDPQLKSARESDILAAAEDSLARLDERLAKSPIRDGWMARTHFTDACATLWLEGELVHLDDLVLHDAGMDIRAPTHELTRAHAVLRTRRRIAEAKPEWALSAAGLAGLRGRGGQGDREEEVSDRKRGGVGAFEPDDVDGEADQAEPFRVLPIDDRLADVFATVDAAIAQADRTLAGKITGRPHAPSERDPLVYDLDWDEDERLAEWCAVVGQTEGLPPTLAAAIAADAWVSLEPLQHTPWLGRLLAAALLRARGKTRSHLPCLHDGLKSVPRERRRQHDAVSRLAMQLEAIAAASEAGLKDHDRWLTARALLARKLGGRRSTSRLPALLDYVLTRPIVSAGMIAEQLKITPRAAQDLVAALGLREATGRGRYRAWGIL</sequence>
<organism evidence="4 5">
    <name type="scientific">Bosea spartocytisi</name>
    <dbReference type="NCBI Taxonomy" id="2773451"/>
    <lineage>
        <taxon>Bacteria</taxon>
        <taxon>Pseudomonadati</taxon>
        <taxon>Pseudomonadota</taxon>
        <taxon>Alphaproteobacteria</taxon>
        <taxon>Hyphomicrobiales</taxon>
        <taxon>Boseaceae</taxon>
        <taxon>Bosea</taxon>
    </lineage>
</organism>
<proteinExistence type="predicted"/>
<dbReference type="Proteomes" id="UP000619295">
    <property type="component" value="Unassembled WGS sequence"/>
</dbReference>
<dbReference type="AlphaFoldDB" id="A0A927EE97"/>
<dbReference type="InterPro" id="IPR021068">
    <property type="entry name" value="HTH_DNA-bd"/>
</dbReference>
<accession>A0A927EE97</accession>
<reference evidence="4" key="1">
    <citation type="submission" date="2020-09" db="EMBL/GenBank/DDBJ databases">
        <title>Bosea spartocytisi sp. nov. a root nodule endophyte of Spartocytisus supranubius in the high mountain ecosystem fo the Teide National Park (Canary Islands, Spain).</title>
        <authorList>
            <person name="Pulido-Suarez L."/>
            <person name="Peix A."/>
            <person name="Igual J.M."/>
            <person name="Socas-Perez N."/>
            <person name="Velazquez E."/>
            <person name="Flores-Felix J.D."/>
            <person name="Leon-Barrios M."/>
        </authorList>
    </citation>
    <scope>NUCLEOTIDE SEQUENCE</scope>
    <source>
        <strain evidence="4">SSUT16</strain>
    </source>
</reference>
<dbReference type="Pfam" id="PF07756">
    <property type="entry name" value="DUF1612"/>
    <property type="match status" value="1"/>
</dbReference>
<dbReference type="InterPro" id="IPR048017">
    <property type="entry name" value="Y4cF-like"/>
</dbReference>
<feature type="region of interest" description="Disordered" evidence="1">
    <location>
        <begin position="139"/>
        <end position="168"/>
    </location>
</feature>
<keyword evidence="5" id="KW-1185">Reference proteome</keyword>
<gene>
    <name evidence="4" type="ORF">IED13_28430</name>
</gene>
<feature type="region of interest" description="Disordered" evidence="1">
    <location>
        <begin position="1"/>
        <end position="39"/>
    </location>
</feature>
<evidence type="ECO:0000313" key="4">
    <source>
        <dbReference type="EMBL" id="MBD3849636.1"/>
    </source>
</evidence>
<dbReference type="RefSeq" id="WP_191126132.1">
    <property type="nucleotide sequence ID" value="NZ_JACXWY010000056.1"/>
</dbReference>
<protein>
    <submittedName>
        <fullName evidence="4">DUF1612 and helix-turn-helix domain-containing protein</fullName>
    </submittedName>
</protein>
<feature type="domain" description="DUF1612" evidence="2">
    <location>
        <begin position="221"/>
        <end position="346"/>
    </location>
</feature>
<comment type="caution">
    <text evidence="4">The sequence shown here is derived from an EMBL/GenBank/DDBJ whole genome shotgun (WGS) entry which is preliminary data.</text>
</comment>
<evidence type="ECO:0000259" key="2">
    <source>
        <dbReference type="Pfam" id="PF07756"/>
    </source>
</evidence>
<name>A0A927EE97_9HYPH</name>
<dbReference type="EMBL" id="JACXWY010000056">
    <property type="protein sequence ID" value="MBD3849636.1"/>
    <property type="molecule type" value="Genomic_DNA"/>
</dbReference>
<dbReference type="InterPro" id="IPR011670">
    <property type="entry name" value="DUF1612"/>
</dbReference>
<dbReference type="NCBIfam" id="NF040876">
    <property type="entry name" value="RHE_PE00001_fam"/>
    <property type="match status" value="1"/>
</dbReference>
<evidence type="ECO:0000256" key="1">
    <source>
        <dbReference type="SAM" id="MobiDB-lite"/>
    </source>
</evidence>
<feature type="domain" description="HTH DNA binding" evidence="3">
    <location>
        <begin position="355"/>
        <end position="408"/>
    </location>
</feature>